<sequence>MSFGRPPTFSDFKVSPPERGSFPLDHEGKLRLPSLLSNPWISRLTLVVKASASRSCRSTWLASRRTATITASVAISAKPISSAGWTSESLHPPPNI</sequence>
<dbReference type="OrthoDB" id="268594at2759"/>
<dbReference type="Proteomes" id="UP000011976">
    <property type="component" value="Unassembled WGS sequence"/>
</dbReference>
<evidence type="ECO:0000256" key="1">
    <source>
        <dbReference type="SAM" id="MobiDB-lite"/>
    </source>
</evidence>
<protein>
    <submittedName>
        <fullName evidence="2">Uncharacterized protein</fullName>
    </submittedName>
</protein>
<dbReference type="STRING" id="1151754.M9LPT4"/>
<gene>
    <name evidence="2" type="ORF">PANT_10d00071</name>
</gene>
<dbReference type="AlphaFoldDB" id="M9LPT4"/>
<accession>M9LPT4</accession>
<proteinExistence type="predicted"/>
<name>M9LPT4_PSEA3</name>
<reference evidence="3" key="1">
    <citation type="journal article" date="2013" name="Genome Announc.">
        <title>Genome sequence of the basidiomycetous yeast Pseudozyma antarctica T-34, a producer of the glycolipid biosurfactants mannosylerythritol lipids.</title>
        <authorList>
            <person name="Morita T."/>
            <person name="Koike H."/>
            <person name="Koyama Y."/>
            <person name="Hagiwara H."/>
            <person name="Ito E."/>
            <person name="Fukuoka T."/>
            <person name="Imura T."/>
            <person name="Machida M."/>
            <person name="Kitamoto D."/>
        </authorList>
    </citation>
    <scope>NUCLEOTIDE SEQUENCE [LARGE SCALE GENOMIC DNA]</scope>
    <source>
        <strain evidence="3">T-34</strain>
    </source>
</reference>
<evidence type="ECO:0000313" key="3">
    <source>
        <dbReference type="Proteomes" id="UP000011976"/>
    </source>
</evidence>
<dbReference type="EMBL" id="DF196776">
    <property type="protein sequence ID" value="GAC74211.1"/>
    <property type="molecule type" value="Genomic_DNA"/>
</dbReference>
<evidence type="ECO:0000313" key="2">
    <source>
        <dbReference type="EMBL" id="GAC74211.1"/>
    </source>
</evidence>
<feature type="region of interest" description="Disordered" evidence="1">
    <location>
        <begin position="1"/>
        <end position="20"/>
    </location>
</feature>
<organism evidence="2 3">
    <name type="scientific">Pseudozyma antarctica (strain T-34)</name>
    <name type="common">Yeast</name>
    <name type="synonym">Candida antarctica</name>
    <dbReference type="NCBI Taxonomy" id="1151754"/>
    <lineage>
        <taxon>Eukaryota</taxon>
        <taxon>Fungi</taxon>
        <taxon>Dikarya</taxon>
        <taxon>Basidiomycota</taxon>
        <taxon>Ustilaginomycotina</taxon>
        <taxon>Ustilaginomycetes</taxon>
        <taxon>Ustilaginales</taxon>
        <taxon>Ustilaginaceae</taxon>
        <taxon>Moesziomyces</taxon>
    </lineage>
</organism>